<dbReference type="EMBL" id="JBHSGV010000001">
    <property type="protein sequence ID" value="MFC4746057.1"/>
    <property type="molecule type" value="Genomic_DNA"/>
</dbReference>
<keyword evidence="2" id="KW-1185">Reference proteome</keyword>
<comment type="caution">
    <text evidence="1">The sequence shown here is derived from an EMBL/GenBank/DDBJ whole genome shotgun (WGS) entry which is preliminary data.</text>
</comment>
<reference evidence="2" key="1">
    <citation type="journal article" date="2019" name="Int. J. Syst. Evol. Microbiol.">
        <title>The Global Catalogue of Microorganisms (GCM) 10K type strain sequencing project: providing services to taxonomists for standard genome sequencing and annotation.</title>
        <authorList>
            <consortium name="The Broad Institute Genomics Platform"/>
            <consortium name="The Broad Institute Genome Sequencing Center for Infectious Disease"/>
            <person name="Wu L."/>
            <person name="Ma J."/>
        </authorList>
    </citation>
    <scope>NUCLEOTIDE SEQUENCE [LARGE SCALE GENOMIC DNA]</scope>
    <source>
        <strain evidence="2">WYCCWR 13023</strain>
    </source>
</reference>
<evidence type="ECO:0000313" key="1">
    <source>
        <dbReference type="EMBL" id="MFC4746057.1"/>
    </source>
</evidence>
<dbReference type="RefSeq" id="WP_246522117.1">
    <property type="nucleotide sequence ID" value="NZ_JAGYWA010000001.1"/>
</dbReference>
<sequence length="107" mass="12180">MMELIKNLNETKKSYSGFSKSANNQKGFYTAQIELLNYQELGYLITDMLKLCILALDQKANKGETENQDSSININLVLAMALQLFPLDDFELLNEINQKQIADSEIK</sequence>
<dbReference type="Proteomes" id="UP001595935">
    <property type="component" value="Unassembled WGS sequence"/>
</dbReference>
<protein>
    <submittedName>
        <fullName evidence="1">Uncharacterized protein</fullName>
    </submittedName>
</protein>
<gene>
    <name evidence="1" type="ORF">ACFO5S_01270</name>
</gene>
<accession>A0ABV9P995</accession>
<organism evidence="1 2">
    <name type="scientific">Flavobacterium branchiicola</name>
    <dbReference type="NCBI Taxonomy" id="1114875"/>
    <lineage>
        <taxon>Bacteria</taxon>
        <taxon>Pseudomonadati</taxon>
        <taxon>Bacteroidota</taxon>
        <taxon>Flavobacteriia</taxon>
        <taxon>Flavobacteriales</taxon>
        <taxon>Flavobacteriaceae</taxon>
        <taxon>Flavobacterium</taxon>
    </lineage>
</organism>
<evidence type="ECO:0000313" key="2">
    <source>
        <dbReference type="Proteomes" id="UP001595935"/>
    </source>
</evidence>
<name>A0ABV9P995_9FLAO</name>
<proteinExistence type="predicted"/>